<feature type="region of interest" description="Disordered" evidence="20">
    <location>
        <begin position="1"/>
        <end position="21"/>
    </location>
</feature>
<keyword evidence="14" id="KW-0234">DNA repair</keyword>
<dbReference type="GO" id="GO:0031297">
    <property type="term" value="P:replication fork processing"/>
    <property type="evidence" value="ECO:0007669"/>
    <property type="project" value="TreeGrafter"/>
</dbReference>
<dbReference type="SMART" id="SM00028">
    <property type="entry name" value="TPR"/>
    <property type="match status" value="8"/>
</dbReference>
<dbReference type="Pfam" id="PF13424">
    <property type="entry name" value="TPR_12"/>
    <property type="match status" value="2"/>
</dbReference>
<keyword evidence="10" id="KW-0227">DNA damage</keyword>
<dbReference type="PANTHER" id="PTHR46358">
    <property type="entry name" value="TONSOKU-LIKE PROTEIN"/>
    <property type="match status" value="1"/>
</dbReference>
<keyword evidence="12" id="KW-0156">Chromatin regulator</keyword>
<reference evidence="21" key="4">
    <citation type="submission" date="2025-09" db="UniProtKB">
        <authorList>
            <consortium name="Ensembl"/>
        </authorList>
    </citation>
    <scope>IDENTIFICATION</scope>
</reference>
<evidence type="ECO:0000256" key="9">
    <source>
        <dbReference type="ARBA" id="ARBA00022737"/>
    </source>
</evidence>
<dbReference type="SUPFAM" id="SSF48452">
    <property type="entry name" value="TPR-like"/>
    <property type="match status" value="3"/>
</dbReference>
<evidence type="ECO:0000256" key="7">
    <source>
        <dbReference type="ARBA" id="ARBA00022490"/>
    </source>
</evidence>
<reference evidence="22" key="1">
    <citation type="submission" date="2013-03" db="EMBL/GenBank/DDBJ databases">
        <authorList>
            <person name="Jeffery W."/>
            <person name="Warren W."/>
            <person name="Wilson R.K."/>
        </authorList>
    </citation>
    <scope>NUCLEOTIDE SEQUENCE</scope>
    <source>
        <strain evidence="22">female</strain>
    </source>
</reference>
<dbReference type="GO" id="GO:0043596">
    <property type="term" value="C:nuclear replication fork"/>
    <property type="evidence" value="ECO:0007669"/>
    <property type="project" value="TreeGrafter"/>
</dbReference>
<keyword evidence="11 19" id="KW-0802">TPR repeat</keyword>
<reference evidence="21" key="3">
    <citation type="submission" date="2025-08" db="UniProtKB">
        <authorList>
            <consortium name="Ensembl"/>
        </authorList>
    </citation>
    <scope>IDENTIFICATION</scope>
</reference>
<dbReference type="PROSITE" id="PS50297">
    <property type="entry name" value="ANK_REP_REGION"/>
    <property type="match status" value="3"/>
</dbReference>
<dbReference type="InterPro" id="IPR001611">
    <property type="entry name" value="Leu-rich_rpt"/>
</dbReference>
<dbReference type="SUPFAM" id="SSF52047">
    <property type="entry name" value="RNI-like"/>
    <property type="match status" value="1"/>
</dbReference>
<evidence type="ECO:0000256" key="14">
    <source>
        <dbReference type="ARBA" id="ARBA00023204"/>
    </source>
</evidence>
<feature type="compositionally biased region" description="Polar residues" evidence="20">
    <location>
        <begin position="957"/>
        <end position="967"/>
    </location>
</feature>
<dbReference type="SMART" id="SM00248">
    <property type="entry name" value="ANK"/>
    <property type="match status" value="3"/>
</dbReference>
<protein>
    <recommendedName>
        <fullName evidence="5">Tonsoku-like protein</fullName>
    </recommendedName>
    <alternativeName>
        <fullName evidence="17">NF-kappa-B inhibitor-like protein 2</fullName>
    </alternativeName>
    <alternativeName>
        <fullName evidence="16">Nuclear factor of kappa light polypeptide gene enhancer in B-cells inhibitor-like 2</fullName>
    </alternativeName>
</protein>
<feature type="repeat" description="ANK" evidence="18">
    <location>
        <begin position="520"/>
        <end position="552"/>
    </location>
</feature>
<evidence type="ECO:0000256" key="6">
    <source>
        <dbReference type="ARBA" id="ARBA00022454"/>
    </source>
</evidence>
<feature type="region of interest" description="Disordered" evidence="20">
    <location>
        <begin position="463"/>
        <end position="498"/>
    </location>
</feature>
<dbReference type="Pfam" id="PF12796">
    <property type="entry name" value="Ank_2"/>
    <property type="match status" value="1"/>
</dbReference>
<keyword evidence="22" id="KW-1185">Reference proteome</keyword>
<dbReference type="InterPro" id="IPR036770">
    <property type="entry name" value="Ankyrin_rpt-contain_sf"/>
</dbReference>
<dbReference type="InterPro" id="IPR052311">
    <property type="entry name" value="MMS22L-TONSL_complex_comp"/>
</dbReference>
<organism evidence="21 22">
    <name type="scientific">Astyanax mexicanus</name>
    <name type="common">Blind cave fish</name>
    <name type="synonym">Astyanax fasciatus mexicanus</name>
    <dbReference type="NCBI Taxonomy" id="7994"/>
    <lineage>
        <taxon>Eukaryota</taxon>
        <taxon>Metazoa</taxon>
        <taxon>Chordata</taxon>
        <taxon>Craniata</taxon>
        <taxon>Vertebrata</taxon>
        <taxon>Euteleostomi</taxon>
        <taxon>Actinopterygii</taxon>
        <taxon>Neopterygii</taxon>
        <taxon>Teleostei</taxon>
        <taxon>Ostariophysi</taxon>
        <taxon>Characiformes</taxon>
        <taxon>Characoidei</taxon>
        <taxon>Acestrorhamphidae</taxon>
        <taxon>Acestrorhamphinae</taxon>
        <taxon>Astyanax</taxon>
    </lineage>
</organism>
<dbReference type="Proteomes" id="UP000018467">
    <property type="component" value="Unassembled WGS sequence"/>
</dbReference>
<dbReference type="FunFam" id="1.25.40.20:FF:000151">
    <property type="entry name" value="Tonsoku like, DNA repair protein"/>
    <property type="match status" value="1"/>
</dbReference>
<evidence type="ECO:0000256" key="20">
    <source>
        <dbReference type="SAM" id="MobiDB-lite"/>
    </source>
</evidence>
<evidence type="ECO:0000256" key="4">
    <source>
        <dbReference type="ARBA" id="ARBA00010999"/>
    </source>
</evidence>
<dbReference type="PROSITE" id="PS50088">
    <property type="entry name" value="ANK_REPEAT"/>
    <property type="match status" value="3"/>
</dbReference>
<evidence type="ECO:0000256" key="5">
    <source>
        <dbReference type="ARBA" id="ARBA00017829"/>
    </source>
</evidence>
<dbReference type="eggNOG" id="KOG4308">
    <property type="taxonomic scope" value="Eukaryota"/>
</dbReference>
<dbReference type="Bgee" id="ENSAMXG00000008066">
    <property type="expression patterns" value="Expressed in testis and 3 other cell types or tissues"/>
</dbReference>
<keyword evidence="6" id="KW-0158">Chromosome</keyword>
<dbReference type="InParanoid" id="W5KL60"/>
<feature type="compositionally biased region" description="Low complexity" evidence="20">
    <location>
        <begin position="906"/>
        <end position="915"/>
    </location>
</feature>
<dbReference type="Gene3D" id="3.80.10.10">
    <property type="entry name" value="Ribonuclease Inhibitor"/>
    <property type="match status" value="2"/>
</dbReference>
<feature type="compositionally biased region" description="Low complexity" evidence="20">
    <location>
        <begin position="10"/>
        <end position="21"/>
    </location>
</feature>
<evidence type="ECO:0000256" key="19">
    <source>
        <dbReference type="PROSITE-ProRule" id="PRU00339"/>
    </source>
</evidence>
<feature type="repeat" description="ANK" evidence="18">
    <location>
        <begin position="589"/>
        <end position="621"/>
    </location>
</feature>
<dbReference type="FunCoup" id="W5KL60">
    <property type="interactions" value="1359"/>
</dbReference>
<evidence type="ECO:0000256" key="16">
    <source>
        <dbReference type="ARBA" id="ARBA00030801"/>
    </source>
</evidence>
<evidence type="ECO:0000256" key="15">
    <source>
        <dbReference type="ARBA" id="ARBA00023242"/>
    </source>
</evidence>
<evidence type="ECO:0000313" key="21">
    <source>
        <dbReference type="Ensembl" id="ENSAMXP00000008322.2"/>
    </source>
</evidence>
<keyword evidence="8" id="KW-0433">Leucine-rich repeat</keyword>
<evidence type="ECO:0000256" key="8">
    <source>
        <dbReference type="ARBA" id="ARBA00022614"/>
    </source>
</evidence>
<dbReference type="GO" id="GO:0000724">
    <property type="term" value="P:double-strand break repair via homologous recombination"/>
    <property type="evidence" value="ECO:0007669"/>
    <property type="project" value="TreeGrafter"/>
</dbReference>
<evidence type="ECO:0000256" key="10">
    <source>
        <dbReference type="ARBA" id="ARBA00022763"/>
    </source>
</evidence>
<dbReference type="InterPro" id="IPR002110">
    <property type="entry name" value="Ankyrin_rpt"/>
</dbReference>
<keyword evidence="9" id="KW-0677">Repeat</keyword>
<comment type="subcellular location">
    <subcellularLocation>
        <location evidence="2">Chromosome</location>
    </subcellularLocation>
    <subcellularLocation>
        <location evidence="3">Cytoplasm</location>
    </subcellularLocation>
    <subcellularLocation>
        <location evidence="1">Nucleus</location>
    </subcellularLocation>
</comment>
<feature type="compositionally biased region" description="Pro residues" evidence="20">
    <location>
        <begin position="765"/>
        <end position="780"/>
    </location>
</feature>
<keyword evidence="13 18" id="KW-0040">ANK repeat</keyword>
<dbReference type="InterPro" id="IPR032675">
    <property type="entry name" value="LRR_dom_sf"/>
</dbReference>
<dbReference type="eggNOG" id="KOG0504">
    <property type="taxonomic scope" value="Eukaryota"/>
</dbReference>
<dbReference type="GeneTree" id="ENSGT00940000160188"/>
<dbReference type="Ensembl" id="ENSAMXT00000008322.2">
    <property type="protein sequence ID" value="ENSAMXP00000008322.2"/>
    <property type="gene ID" value="ENSAMXG00000008066.2"/>
</dbReference>
<dbReference type="PRINTS" id="PR01415">
    <property type="entry name" value="ANKYRIN"/>
</dbReference>
<dbReference type="Gene3D" id="1.25.40.10">
    <property type="entry name" value="Tetratricopeptide repeat domain"/>
    <property type="match status" value="2"/>
</dbReference>
<evidence type="ECO:0000256" key="1">
    <source>
        <dbReference type="ARBA" id="ARBA00004123"/>
    </source>
</evidence>
<dbReference type="SMART" id="SM00368">
    <property type="entry name" value="LRR_RI"/>
    <property type="match status" value="4"/>
</dbReference>
<dbReference type="HOGENOM" id="CLU_002128_0_0_1"/>
<feature type="region of interest" description="Disordered" evidence="20">
    <location>
        <begin position="859"/>
        <end position="972"/>
    </location>
</feature>
<reference evidence="22" key="2">
    <citation type="journal article" date="2014" name="Nat. Commun.">
        <title>The cavefish genome reveals candidate genes for eye loss.</title>
        <authorList>
            <person name="McGaugh S.E."/>
            <person name="Gross J.B."/>
            <person name="Aken B."/>
            <person name="Blin M."/>
            <person name="Borowsky R."/>
            <person name="Chalopin D."/>
            <person name="Hinaux H."/>
            <person name="Jeffery W.R."/>
            <person name="Keene A."/>
            <person name="Ma L."/>
            <person name="Minx P."/>
            <person name="Murphy D."/>
            <person name="O'Quin K.E."/>
            <person name="Retaux S."/>
            <person name="Rohner N."/>
            <person name="Searle S.M."/>
            <person name="Stahl B.A."/>
            <person name="Tabin C."/>
            <person name="Volff J.N."/>
            <person name="Yoshizawa M."/>
            <person name="Warren W.C."/>
        </authorList>
    </citation>
    <scope>NUCLEOTIDE SEQUENCE [LARGE SCALE GENOMIC DNA]</scope>
    <source>
        <strain evidence="22">female</strain>
    </source>
</reference>
<feature type="region of interest" description="Disordered" evidence="20">
    <location>
        <begin position="697"/>
        <end position="780"/>
    </location>
</feature>
<dbReference type="InterPro" id="IPR011990">
    <property type="entry name" value="TPR-like_helical_dom_sf"/>
</dbReference>
<evidence type="ECO:0000256" key="11">
    <source>
        <dbReference type="ARBA" id="ARBA00022803"/>
    </source>
</evidence>
<evidence type="ECO:0000256" key="17">
    <source>
        <dbReference type="ARBA" id="ARBA00033240"/>
    </source>
</evidence>
<feature type="compositionally biased region" description="Basic and acidic residues" evidence="20">
    <location>
        <begin position="866"/>
        <end position="876"/>
    </location>
</feature>
<keyword evidence="15" id="KW-0539">Nucleus</keyword>
<evidence type="ECO:0000256" key="3">
    <source>
        <dbReference type="ARBA" id="ARBA00004496"/>
    </source>
</evidence>
<comment type="similarity">
    <text evidence="4">Belongs to the Tonsoku family.</text>
</comment>
<dbReference type="PANTHER" id="PTHR46358:SF1">
    <property type="entry name" value="TONSOKU-LIKE PROTEIN"/>
    <property type="match status" value="1"/>
</dbReference>
<dbReference type="Pfam" id="PF13181">
    <property type="entry name" value="TPR_8"/>
    <property type="match status" value="1"/>
</dbReference>
<sequence length="1429" mass="158399">MSSAKEIRQLQKAKSKAQSSSNLKEEASLCNQLGEVLAKSGDYQAAIEEHRQELALSQVLHDVIGCAVANRKIGECYAELGNIATALKYQRRHLDLARSVNDAVEEQRALATIGRTYLFLHDTDQSLDSLKQAEDAFKKSLAIVNEHLEGRVSARERSEMRARLLLNLGFVCDGLKDPQRCNEFIRQSIYISEKNNLLEDLYRANFNLGNIHFRNGQHSLSIRCFEKSKECAHKMSDKYSESECFYNIGKVLLNLGDFLGARRSLKKAFQLGSQQPAEREAVKRDLRYAIRGSKLEKAMSTVSNKVSQEALGLTEELGDVYCKVASYSKALDAYQTQLSCAEALGKPSRELAVIHVSLAATYSDLRQYHKAIEHYRRELELRQGNAKEECETWLNIAGCQEESGKSMEEMDSSYTAALHCAEKAAQNKLQRRVLRAWLQVQRRVRSTHADATEARLQELCEAEGRRLEDSEEEEEEEQLLNSEPLDSDFQLSDSDEDMEDYDKLVSGRRKTGKWNKRNEKGETVLHRACIDGNLKQVEYLVEQGHPLNPRDYCGWTPLHEACNHGHLEIVAVLLDKGANINDPGGPHCEGVTPLHDALNCGHFAVARLLVQKGASVNVRNKKGDKPLDSLRLWRKTYSRDLDQETQQECVETEKLLRKAQAGGVAAAPVSSRPVLQDSQLFDAECSEPLLQQDEPHFTSQRALPSRLTPPETNTAPRDRRSSGPRHRLRGTKEDVLFGEDSNSDHSDCSISPLRPVRPRPRFPEVLPPPKEVCPSRDVPPTPQVAREAVLSPQQVSGRDEYQRAMQNLGSAKSRLITHSLLEPAFTSTPAVSANHVSALVPEDEYIGDEWLEDDLGCAQPKKKRKVDTEQSSRRDSVMSSLSSSSSSSRSQTRVFGSSEPPARVQSSSSRGLSLKKSNKARQVKMNQLPGMVMLGRREVSRSPSPNIFPEDDPPQPVRSQPYSSQPMTHAAPQTPVPAMPAPIRMRVRVQNNVFLIPVPHSEADSCTVSWLCEQAAQRYYQTCGLLPRLSLQKEGALLSTTDLLLAVLHTNEEVLAEVCSWDLPPLPERYKKACTSLAVEENRRVLRLCEVQDGSPCVTVCGLGLAPPCLSPLLRALKLQDSLTELRLSANRLSDDLLPELISAVTTMPRLRVLDISANQITGEGLKKAVTTLEGRSEAVFPCLEELDLSMNPLGDGWSQALACLLSGCPLLATLYLQACGLTARFLQQHRLLLASALTGTGHLRSVCLSQNALGSTGFELVLKTLPLQCLTHLELNAVCKVPTEQPALDLLPKLLSQGDCSLSHLSLAANGLTDQSIISLARCLALCPSLVSLDLSANPSVTSEGLHSLLSTLREGRQPLTYLNLQGCQVCGPWDVESLDGLSERVQDLRLCSQRLNKLDQEILQKNWPGRILTRGSKCLLNTAPALQ</sequence>
<keyword evidence="7" id="KW-0963">Cytoplasm</keyword>
<feature type="compositionally biased region" description="Acidic residues" evidence="20">
    <location>
        <begin position="469"/>
        <end position="478"/>
    </location>
</feature>
<dbReference type="STRING" id="7994.ENSAMXP00000008322"/>
<evidence type="ECO:0000256" key="13">
    <source>
        <dbReference type="ARBA" id="ARBA00023043"/>
    </source>
</evidence>
<feature type="compositionally biased region" description="Low complexity" evidence="20">
    <location>
        <begin position="877"/>
        <end position="898"/>
    </location>
</feature>
<proteinExistence type="inferred from homology"/>
<dbReference type="Gene3D" id="1.25.40.20">
    <property type="entry name" value="Ankyrin repeat-containing domain"/>
    <property type="match status" value="1"/>
</dbReference>
<accession>W5KL60</accession>
<feature type="repeat" description="ANK" evidence="18">
    <location>
        <begin position="553"/>
        <end position="585"/>
    </location>
</feature>
<dbReference type="GO" id="GO:0006325">
    <property type="term" value="P:chromatin organization"/>
    <property type="evidence" value="ECO:0007669"/>
    <property type="project" value="UniProtKB-KW"/>
</dbReference>
<evidence type="ECO:0000256" key="18">
    <source>
        <dbReference type="PROSITE-ProRule" id="PRU00023"/>
    </source>
</evidence>
<evidence type="ECO:0000313" key="22">
    <source>
        <dbReference type="Proteomes" id="UP000018467"/>
    </source>
</evidence>
<dbReference type="Pfam" id="PF13516">
    <property type="entry name" value="LRR_6"/>
    <property type="match status" value="2"/>
</dbReference>
<dbReference type="SUPFAM" id="SSF48403">
    <property type="entry name" value="Ankyrin repeat"/>
    <property type="match status" value="1"/>
</dbReference>
<name>W5KL60_ASTMX</name>
<feature type="repeat" description="TPR" evidence="19">
    <location>
        <begin position="352"/>
        <end position="385"/>
    </location>
</feature>
<dbReference type="InterPro" id="IPR019734">
    <property type="entry name" value="TPR_rpt"/>
</dbReference>
<dbReference type="PROSITE" id="PS50005">
    <property type="entry name" value="TPR"/>
    <property type="match status" value="1"/>
</dbReference>
<evidence type="ECO:0000256" key="2">
    <source>
        <dbReference type="ARBA" id="ARBA00004286"/>
    </source>
</evidence>
<dbReference type="GO" id="GO:0005737">
    <property type="term" value="C:cytoplasm"/>
    <property type="evidence" value="ECO:0007669"/>
    <property type="project" value="UniProtKB-SubCell"/>
</dbReference>
<evidence type="ECO:0000256" key="12">
    <source>
        <dbReference type="ARBA" id="ARBA00022853"/>
    </source>
</evidence>